<dbReference type="InterPro" id="IPR051044">
    <property type="entry name" value="MAG_DAG_Lipase"/>
</dbReference>
<dbReference type="InterPro" id="IPR029058">
    <property type="entry name" value="AB_hydrolase_fold"/>
</dbReference>
<gene>
    <name evidence="2" type="ORF">CKAN_01489900</name>
</gene>
<dbReference type="PANTHER" id="PTHR11614">
    <property type="entry name" value="PHOSPHOLIPASE-RELATED"/>
    <property type="match status" value="1"/>
</dbReference>
<dbReference type="InterPro" id="IPR000073">
    <property type="entry name" value="AB_hydrolase_1"/>
</dbReference>
<sequence>MCFLSWKPGFLYYLKRKCVPTPYLISYGYHHIPAILAYESLFYCLFVSSLSSLSLLCFVPTTGTHFWRFFSSLLSLQRQRTPCFEVVEVVSLAMAKDMENVKYEEEFISNSRGMKLFTCQWLPINQEPKALIFLCHGYAVECSITMKGTGIRLAKAGFAVYGMDYLGHGKSSGLQGYIPNFDELVNDCSDYFTSICEKKENKKKLKFLLGESMGGAVALFLHRKSPKYWNGAILVAPMCKIADEMKPPQAVIKILTMLSKVIPTWKIIPTQDIIDIAIKDPEKRVEARSNQYCYKERPRLKTGNQLLMASLEIEQKLHEVSLPFLIVHGGDDKVTDPSVSKLLYESAYSTDKTFKLYPGMWHALTSGEPPENIDLVFSDIIAWLDPRSIAVDLRSERERKAEFDHPFLALLGEKVIS</sequence>
<accession>A0A443P5I8</accession>
<organism evidence="2 3">
    <name type="scientific">Cinnamomum micranthum f. kanehirae</name>
    <dbReference type="NCBI Taxonomy" id="337451"/>
    <lineage>
        <taxon>Eukaryota</taxon>
        <taxon>Viridiplantae</taxon>
        <taxon>Streptophyta</taxon>
        <taxon>Embryophyta</taxon>
        <taxon>Tracheophyta</taxon>
        <taxon>Spermatophyta</taxon>
        <taxon>Magnoliopsida</taxon>
        <taxon>Magnoliidae</taxon>
        <taxon>Laurales</taxon>
        <taxon>Lauraceae</taxon>
        <taxon>Cinnamomum</taxon>
    </lineage>
</organism>
<reference evidence="2 3" key="1">
    <citation type="journal article" date="2019" name="Nat. Plants">
        <title>Stout camphor tree genome fills gaps in understanding of flowering plant genome evolution.</title>
        <authorList>
            <person name="Chaw S.M."/>
            <person name="Liu Y.C."/>
            <person name="Wu Y.W."/>
            <person name="Wang H.Y."/>
            <person name="Lin C.I."/>
            <person name="Wu C.S."/>
            <person name="Ke H.M."/>
            <person name="Chang L.Y."/>
            <person name="Hsu C.Y."/>
            <person name="Yang H.T."/>
            <person name="Sudianto E."/>
            <person name="Hsu M.H."/>
            <person name="Wu K.P."/>
            <person name="Wang L.N."/>
            <person name="Leebens-Mack J.H."/>
            <person name="Tsai I.J."/>
        </authorList>
    </citation>
    <scope>NUCLEOTIDE SEQUENCE [LARGE SCALE GENOMIC DNA]</scope>
    <source>
        <strain evidence="3">cv. Chaw 1501</strain>
        <tissue evidence="2">Young leaves</tissue>
    </source>
</reference>
<evidence type="ECO:0000313" key="2">
    <source>
        <dbReference type="EMBL" id="RWR86018.1"/>
    </source>
</evidence>
<dbReference type="InterPro" id="IPR022742">
    <property type="entry name" value="Hydrolase_4"/>
</dbReference>
<feature type="domain" description="Serine aminopeptidase S33" evidence="1">
    <location>
        <begin position="126"/>
        <end position="365"/>
    </location>
</feature>
<dbReference type="FunFam" id="3.40.50.1820:FF:000036">
    <property type="entry name" value="Alpha/beta-Hydrolases superfamily protein"/>
    <property type="match status" value="1"/>
</dbReference>
<dbReference type="Pfam" id="PF12146">
    <property type="entry name" value="Hydrolase_4"/>
    <property type="match status" value="1"/>
</dbReference>
<dbReference type="AlphaFoldDB" id="A0A443P5I8"/>
<protein>
    <submittedName>
        <fullName evidence="2">Caffeoylshikimate esterase-like protein</fullName>
    </submittedName>
</protein>
<evidence type="ECO:0000313" key="3">
    <source>
        <dbReference type="Proteomes" id="UP000283530"/>
    </source>
</evidence>
<dbReference type="STRING" id="337451.A0A443P5I8"/>
<proteinExistence type="predicted"/>
<comment type="caution">
    <text evidence="2">The sequence shown here is derived from an EMBL/GenBank/DDBJ whole genome shotgun (WGS) entry which is preliminary data.</text>
</comment>
<evidence type="ECO:0000259" key="1">
    <source>
        <dbReference type="Pfam" id="PF12146"/>
    </source>
</evidence>
<dbReference type="OrthoDB" id="2498029at2759"/>
<dbReference type="Proteomes" id="UP000283530">
    <property type="component" value="Unassembled WGS sequence"/>
</dbReference>
<dbReference type="SUPFAM" id="SSF53474">
    <property type="entry name" value="alpha/beta-Hydrolases"/>
    <property type="match status" value="1"/>
</dbReference>
<dbReference type="EMBL" id="QPKB01000005">
    <property type="protein sequence ID" value="RWR86018.1"/>
    <property type="molecule type" value="Genomic_DNA"/>
</dbReference>
<name>A0A443P5I8_9MAGN</name>
<dbReference type="Gene3D" id="3.40.50.1820">
    <property type="entry name" value="alpha/beta hydrolase"/>
    <property type="match status" value="1"/>
</dbReference>
<dbReference type="PRINTS" id="PR00111">
    <property type="entry name" value="ABHYDROLASE"/>
</dbReference>
<keyword evidence="3" id="KW-1185">Reference proteome</keyword>